<evidence type="ECO:0000313" key="7">
    <source>
        <dbReference type="Proteomes" id="UP000541058"/>
    </source>
</evidence>
<dbReference type="InterPro" id="IPR027417">
    <property type="entry name" value="P-loop_NTPase"/>
</dbReference>
<dbReference type="NCBIfam" id="TIGR03608">
    <property type="entry name" value="L_ocin_972_ABC"/>
    <property type="match status" value="1"/>
</dbReference>
<dbReference type="InterPro" id="IPR003593">
    <property type="entry name" value="AAA+_ATPase"/>
</dbReference>
<protein>
    <submittedName>
        <fullName evidence="6">ABC transporter ATP-binding protein</fullName>
    </submittedName>
</protein>
<keyword evidence="2" id="KW-0813">Transport</keyword>
<sequence length="218" mass="24788">MIELVNINKNFGEKTILDNCSFNINPNDFVAIVGESGSGKTTLLNILGLIESVDSGKVKMFDEEYIKPNSIQANKLIRERIGFVFQNFALIDNQTVLYNLLMAMKYRTLKKSEKLIEIEKVLEFVGLGGYQNKKIYELSGGEQQRIAIARAILKPHDLILADEPTGSLDDVNKQIIFELFEKLNEQGKTIIIVTHDFELAKKCKRVLKINSRHQVEEI</sequence>
<dbReference type="PROSITE" id="PS00211">
    <property type="entry name" value="ABC_TRANSPORTER_1"/>
    <property type="match status" value="1"/>
</dbReference>
<dbReference type="GO" id="GO:0005524">
    <property type="term" value="F:ATP binding"/>
    <property type="evidence" value="ECO:0007669"/>
    <property type="project" value="UniProtKB-KW"/>
</dbReference>
<dbReference type="InterPro" id="IPR019895">
    <property type="entry name" value="L_ocin_972_ABC"/>
</dbReference>
<name>A0A7X8H046_9LACT</name>
<dbReference type="InterPro" id="IPR003439">
    <property type="entry name" value="ABC_transporter-like_ATP-bd"/>
</dbReference>
<dbReference type="InterPro" id="IPR017911">
    <property type="entry name" value="MacB-like_ATP-bd"/>
</dbReference>
<gene>
    <name evidence="6" type="ORF">GX355_04490</name>
</gene>
<dbReference type="SUPFAM" id="SSF52540">
    <property type="entry name" value="P-loop containing nucleoside triphosphate hydrolases"/>
    <property type="match status" value="1"/>
</dbReference>
<reference evidence="6 7" key="1">
    <citation type="journal article" date="2020" name="Biotechnol. Biofuels">
        <title>New insights from the biogas microbiome by comprehensive genome-resolved metagenomics of nearly 1600 species originating from multiple anaerobic digesters.</title>
        <authorList>
            <person name="Campanaro S."/>
            <person name="Treu L."/>
            <person name="Rodriguez-R L.M."/>
            <person name="Kovalovszki A."/>
            <person name="Ziels R.M."/>
            <person name="Maus I."/>
            <person name="Zhu X."/>
            <person name="Kougias P.G."/>
            <person name="Basile A."/>
            <person name="Luo G."/>
            <person name="Schluter A."/>
            <person name="Konstantinidis K.T."/>
            <person name="Angelidaki I."/>
        </authorList>
    </citation>
    <scope>NUCLEOTIDE SEQUENCE [LARGE SCALE GENOMIC DNA]</scope>
    <source>
        <strain evidence="6">AS23ysBPME_34</strain>
    </source>
</reference>
<evidence type="ECO:0000256" key="2">
    <source>
        <dbReference type="ARBA" id="ARBA00022448"/>
    </source>
</evidence>
<evidence type="ECO:0000256" key="3">
    <source>
        <dbReference type="ARBA" id="ARBA00022741"/>
    </source>
</evidence>
<dbReference type="Pfam" id="PF00005">
    <property type="entry name" value="ABC_tran"/>
    <property type="match status" value="1"/>
</dbReference>
<proteinExistence type="inferred from homology"/>
<dbReference type="InterPro" id="IPR017871">
    <property type="entry name" value="ABC_transporter-like_CS"/>
</dbReference>
<dbReference type="AlphaFoldDB" id="A0A7X8H046"/>
<dbReference type="EMBL" id="JAAYSM010000138">
    <property type="protein sequence ID" value="NLJ18101.1"/>
    <property type="molecule type" value="Genomic_DNA"/>
</dbReference>
<dbReference type="PANTHER" id="PTHR42798:SF2">
    <property type="entry name" value="ABC TRANSPORTER ATP-BINDING PROTEIN MG467-RELATED"/>
    <property type="match status" value="1"/>
</dbReference>
<evidence type="ECO:0000313" key="6">
    <source>
        <dbReference type="EMBL" id="NLJ18101.1"/>
    </source>
</evidence>
<comment type="caution">
    <text evidence="6">The sequence shown here is derived from an EMBL/GenBank/DDBJ whole genome shotgun (WGS) entry which is preliminary data.</text>
</comment>
<accession>A0A7X8H046</accession>
<organism evidence="6 7">
    <name type="scientific">Globicatella sulfidifaciens</name>
    <dbReference type="NCBI Taxonomy" id="136093"/>
    <lineage>
        <taxon>Bacteria</taxon>
        <taxon>Bacillati</taxon>
        <taxon>Bacillota</taxon>
        <taxon>Bacilli</taxon>
        <taxon>Lactobacillales</taxon>
        <taxon>Aerococcaceae</taxon>
        <taxon>Globicatella</taxon>
    </lineage>
</organism>
<feature type="domain" description="ABC transporter" evidence="5">
    <location>
        <begin position="2"/>
        <end position="218"/>
    </location>
</feature>
<dbReference type="RefSeq" id="WP_276647443.1">
    <property type="nucleotide sequence ID" value="NZ_JAAYSM010000138.1"/>
</dbReference>
<dbReference type="Gene3D" id="3.40.50.300">
    <property type="entry name" value="P-loop containing nucleotide triphosphate hydrolases"/>
    <property type="match status" value="1"/>
</dbReference>
<dbReference type="Proteomes" id="UP000541058">
    <property type="component" value="Unassembled WGS sequence"/>
</dbReference>
<evidence type="ECO:0000256" key="1">
    <source>
        <dbReference type="ARBA" id="ARBA00005417"/>
    </source>
</evidence>
<dbReference type="PANTHER" id="PTHR42798">
    <property type="entry name" value="LIPOPROTEIN-RELEASING SYSTEM ATP-BINDING PROTEIN LOLD"/>
    <property type="match status" value="1"/>
</dbReference>
<keyword evidence="4 6" id="KW-0067">ATP-binding</keyword>
<dbReference type="PROSITE" id="PS50893">
    <property type="entry name" value="ABC_TRANSPORTER_2"/>
    <property type="match status" value="1"/>
</dbReference>
<dbReference type="GO" id="GO:0016887">
    <property type="term" value="F:ATP hydrolysis activity"/>
    <property type="evidence" value="ECO:0007669"/>
    <property type="project" value="InterPro"/>
</dbReference>
<evidence type="ECO:0000256" key="4">
    <source>
        <dbReference type="ARBA" id="ARBA00022840"/>
    </source>
</evidence>
<dbReference type="CDD" id="cd03255">
    <property type="entry name" value="ABC_MJ0796_LolCDE_FtsE"/>
    <property type="match status" value="1"/>
</dbReference>
<dbReference type="SMART" id="SM00382">
    <property type="entry name" value="AAA"/>
    <property type="match status" value="1"/>
</dbReference>
<evidence type="ECO:0000259" key="5">
    <source>
        <dbReference type="PROSITE" id="PS50893"/>
    </source>
</evidence>
<comment type="similarity">
    <text evidence="1">Belongs to the ABC transporter superfamily.</text>
</comment>
<keyword evidence="3" id="KW-0547">Nucleotide-binding</keyword>